<keyword evidence="3" id="KW-1185">Reference proteome</keyword>
<dbReference type="AlphaFoldDB" id="A0AAE0F8Y3"/>
<organism evidence="2 3">
    <name type="scientific">Cymbomonas tetramitiformis</name>
    <dbReference type="NCBI Taxonomy" id="36881"/>
    <lineage>
        <taxon>Eukaryota</taxon>
        <taxon>Viridiplantae</taxon>
        <taxon>Chlorophyta</taxon>
        <taxon>Pyramimonadophyceae</taxon>
        <taxon>Pyramimonadales</taxon>
        <taxon>Pyramimonadaceae</taxon>
        <taxon>Cymbomonas</taxon>
    </lineage>
</organism>
<feature type="compositionally biased region" description="Basic and acidic residues" evidence="1">
    <location>
        <begin position="41"/>
        <end position="67"/>
    </location>
</feature>
<protein>
    <submittedName>
        <fullName evidence="2">Uncharacterized protein</fullName>
    </submittedName>
</protein>
<name>A0AAE0F8Y3_9CHLO</name>
<evidence type="ECO:0000256" key="1">
    <source>
        <dbReference type="SAM" id="MobiDB-lite"/>
    </source>
</evidence>
<accession>A0AAE0F8Y3</accession>
<gene>
    <name evidence="2" type="ORF">CYMTET_35569</name>
</gene>
<evidence type="ECO:0000313" key="3">
    <source>
        <dbReference type="Proteomes" id="UP001190700"/>
    </source>
</evidence>
<reference evidence="2 3" key="1">
    <citation type="journal article" date="2015" name="Genome Biol. Evol.">
        <title>Comparative Genomics of a Bacterivorous Green Alga Reveals Evolutionary Causalities and Consequences of Phago-Mixotrophic Mode of Nutrition.</title>
        <authorList>
            <person name="Burns J.A."/>
            <person name="Paasch A."/>
            <person name="Narechania A."/>
            <person name="Kim E."/>
        </authorList>
    </citation>
    <scope>NUCLEOTIDE SEQUENCE [LARGE SCALE GENOMIC DNA]</scope>
    <source>
        <strain evidence="2 3">PLY_AMNH</strain>
    </source>
</reference>
<sequence>MEQQKAKRQGSPSPAEESGDDCTPLLDGETRAPPFNPWSPPRDRPPHEADLSTRKGSDGARNAEARRRASVWQLAGGETHAAALEGKATVQNTLKFNSASSMRAYAEHLNKVNQVAANNHKRSERLYKNIKKDGKKAWNNHNQEDAPPTPKPAVWWDKPPCLAHASPTQTPPRRSLRYRSPARREDLAARPAFRPTGLRSGAEGTPSPKKKPVWIPSPSPPPRVRHKLLQHVAIMTFKAGSIHEAPNLQRLFHTEEEHA</sequence>
<evidence type="ECO:0000313" key="2">
    <source>
        <dbReference type="EMBL" id="KAK3255238.1"/>
    </source>
</evidence>
<proteinExistence type="predicted"/>
<dbReference type="Proteomes" id="UP001190700">
    <property type="component" value="Unassembled WGS sequence"/>
</dbReference>
<dbReference type="EMBL" id="LGRX02022833">
    <property type="protein sequence ID" value="KAK3255238.1"/>
    <property type="molecule type" value="Genomic_DNA"/>
</dbReference>
<comment type="caution">
    <text evidence="2">The sequence shown here is derived from an EMBL/GenBank/DDBJ whole genome shotgun (WGS) entry which is preliminary data.</text>
</comment>
<feature type="region of interest" description="Disordered" evidence="1">
    <location>
        <begin position="1"/>
        <end position="68"/>
    </location>
</feature>
<feature type="region of interest" description="Disordered" evidence="1">
    <location>
        <begin position="161"/>
        <end position="224"/>
    </location>
</feature>